<accession>G7JEA2</accession>
<reference evidence="1 3" key="1">
    <citation type="journal article" date="2011" name="Nature">
        <title>The Medicago genome provides insight into the evolution of rhizobial symbioses.</title>
        <authorList>
            <person name="Young N.D."/>
            <person name="Debelle F."/>
            <person name="Oldroyd G.E."/>
            <person name="Geurts R."/>
            <person name="Cannon S.B."/>
            <person name="Udvardi M.K."/>
            <person name="Benedito V.A."/>
            <person name="Mayer K.F."/>
            <person name="Gouzy J."/>
            <person name="Schoof H."/>
            <person name="Van de Peer Y."/>
            <person name="Proost S."/>
            <person name="Cook D.R."/>
            <person name="Meyers B.C."/>
            <person name="Spannagl M."/>
            <person name="Cheung F."/>
            <person name="De Mita S."/>
            <person name="Krishnakumar V."/>
            <person name="Gundlach H."/>
            <person name="Zhou S."/>
            <person name="Mudge J."/>
            <person name="Bharti A.K."/>
            <person name="Murray J.D."/>
            <person name="Naoumkina M.A."/>
            <person name="Rosen B."/>
            <person name="Silverstein K.A."/>
            <person name="Tang H."/>
            <person name="Rombauts S."/>
            <person name="Zhao P.X."/>
            <person name="Zhou P."/>
            <person name="Barbe V."/>
            <person name="Bardou P."/>
            <person name="Bechner M."/>
            <person name="Bellec A."/>
            <person name="Berger A."/>
            <person name="Berges H."/>
            <person name="Bidwell S."/>
            <person name="Bisseling T."/>
            <person name="Choisne N."/>
            <person name="Couloux A."/>
            <person name="Denny R."/>
            <person name="Deshpande S."/>
            <person name="Dai X."/>
            <person name="Doyle J.J."/>
            <person name="Dudez A.M."/>
            <person name="Farmer A.D."/>
            <person name="Fouteau S."/>
            <person name="Franken C."/>
            <person name="Gibelin C."/>
            <person name="Gish J."/>
            <person name="Goldstein S."/>
            <person name="Gonzalez A.J."/>
            <person name="Green P.J."/>
            <person name="Hallab A."/>
            <person name="Hartog M."/>
            <person name="Hua A."/>
            <person name="Humphray S.J."/>
            <person name="Jeong D.H."/>
            <person name="Jing Y."/>
            <person name="Jocker A."/>
            <person name="Kenton S.M."/>
            <person name="Kim D.J."/>
            <person name="Klee K."/>
            <person name="Lai H."/>
            <person name="Lang C."/>
            <person name="Lin S."/>
            <person name="Macmil S.L."/>
            <person name="Magdelenat G."/>
            <person name="Matthews L."/>
            <person name="McCorrison J."/>
            <person name="Monaghan E.L."/>
            <person name="Mun J.H."/>
            <person name="Najar F.Z."/>
            <person name="Nicholson C."/>
            <person name="Noirot C."/>
            <person name="O'Bleness M."/>
            <person name="Paule C.R."/>
            <person name="Poulain J."/>
            <person name="Prion F."/>
            <person name="Qin B."/>
            <person name="Qu C."/>
            <person name="Retzel E.F."/>
            <person name="Riddle C."/>
            <person name="Sallet E."/>
            <person name="Samain S."/>
            <person name="Samson N."/>
            <person name="Sanders I."/>
            <person name="Saurat O."/>
            <person name="Scarpelli C."/>
            <person name="Schiex T."/>
            <person name="Segurens B."/>
            <person name="Severin A.J."/>
            <person name="Sherrier D.J."/>
            <person name="Shi R."/>
            <person name="Sims S."/>
            <person name="Singer S.R."/>
            <person name="Sinharoy S."/>
            <person name="Sterck L."/>
            <person name="Viollet A."/>
            <person name="Wang B.B."/>
            <person name="Wang K."/>
            <person name="Wang M."/>
            <person name="Wang X."/>
            <person name="Warfsmann J."/>
            <person name="Weissenbach J."/>
            <person name="White D.D."/>
            <person name="White J.D."/>
            <person name="Wiley G.B."/>
            <person name="Wincker P."/>
            <person name="Xing Y."/>
            <person name="Yang L."/>
            <person name="Yao Z."/>
            <person name="Ying F."/>
            <person name="Zhai J."/>
            <person name="Zhou L."/>
            <person name="Zuber A."/>
            <person name="Denarie J."/>
            <person name="Dixon R.A."/>
            <person name="May G.D."/>
            <person name="Schwartz D.C."/>
            <person name="Rogers J."/>
            <person name="Quetier F."/>
            <person name="Town C.D."/>
            <person name="Roe B.A."/>
        </authorList>
    </citation>
    <scope>NUCLEOTIDE SEQUENCE [LARGE SCALE GENOMIC DNA]</scope>
    <source>
        <strain evidence="1">A17</strain>
        <strain evidence="2 3">cv. Jemalong A17</strain>
    </source>
</reference>
<dbReference type="AlphaFoldDB" id="G7JEA2"/>
<dbReference type="EMBL" id="CM001220">
    <property type="protein sequence ID" value="AES92416.1"/>
    <property type="molecule type" value="Genomic_DNA"/>
</dbReference>
<dbReference type="EnsemblPlants" id="AES92416">
    <property type="protein sequence ID" value="AES92416"/>
    <property type="gene ID" value="MTR_4g129290"/>
</dbReference>
<dbReference type="HOGENOM" id="CLU_2816271_0_0_1"/>
<evidence type="ECO:0000313" key="1">
    <source>
        <dbReference type="EMBL" id="AES92416.1"/>
    </source>
</evidence>
<proteinExistence type="predicted"/>
<evidence type="ECO:0000313" key="2">
    <source>
        <dbReference type="EnsemblPlants" id="AES92416"/>
    </source>
</evidence>
<dbReference type="Proteomes" id="UP000002051">
    <property type="component" value="Chromosome 4"/>
</dbReference>
<sequence>MVLSCFKELRKVQDAITLRLQISSLFLAQAVFAEAISSLNLDEFNSKLPPKYSGMETLMLVQSFAAG</sequence>
<organism evidence="1 3">
    <name type="scientific">Medicago truncatula</name>
    <name type="common">Barrel medic</name>
    <name type="synonym">Medicago tribuloides</name>
    <dbReference type="NCBI Taxonomy" id="3880"/>
    <lineage>
        <taxon>Eukaryota</taxon>
        <taxon>Viridiplantae</taxon>
        <taxon>Streptophyta</taxon>
        <taxon>Embryophyta</taxon>
        <taxon>Tracheophyta</taxon>
        <taxon>Spermatophyta</taxon>
        <taxon>Magnoliopsida</taxon>
        <taxon>eudicotyledons</taxon>
        <taxon>Gunneridae</taxon>
        <taxon>Pentapetalae</taxon>
        <taxon>rosids</taxon>
        <taxon>fabids</taxon>
        <taxon>Fabales</taxon>
        <taxon>Fabaceae</taxon>
        <taxon>Papilionoideae</taxon>
        <taxon>50 kb inversion clade</taxon>
        <taxon>NPAAA clade</taxon>
        <taxon>Hologalegina</taxon>
        <taxon>IRL clade</taxon>
        <taxon>Trifolieae</taxon>
        <taxon>Medicago</taxon>
    </lineage>
</organism>
<dbReference type="PaxDb" id="3880-AES92416"/>
<reference evidence="1 3" key="2">
    <citation type="journal article" date="2014" name="BMC Genomics">
        <title>An improved genome release (version Mt4.0) for the model legume Medicago truncatula.</title>
        <authorList>
            <person name="Tang H."/>
            <person name="Krishnakumar V."/>
            <person name="Bidwell S."/>
            <person name="Rosen B."/>
            <person name="Chan A."/>
            <person name="Zhou S."/>
            <person name="Gentzbittel L."/>
            <person name="Childs K.L."/>
            <person name="Yandell M."/>
            <person name="Gundlach H."/>
            <person name="Mayer K.F."/>
            <person name="Schwartz D.C."/>
            <person name="Town C.D."/>
        </authorList>
    </citation>
    <scope>GENOME REANNOTATION</scope>
    <source>
        <strain evidence="2 3">cv. Jemalong A17</strain>
    </source>
</reference>
<protein>
    <submittedName>
        <fullName evidence="1 2">Uncharacterized protein</fullName>
    </submittedName>
</protein>
<gene>
    <name evidence="1" type="ordered locus">MTR_4g129290</name>
</gene>
<name>G7JEA2_MEDTR</name>
<reference evidence="2" key="3">
    <citation type="submission" date="2015-04" db="UniProtKB">
        <authorList>
            <consortium name="EnsemblPlants"/>
        </authorList>
    </citation>
    <scope>IDENTIFICATION</scope>
    <source>
        <strain evidence="2">cv. Jemalong A17</strain>
    </source>
</reference>
<keyword evidence="3" id="KW-1185">Reference proteome</keyword>
<evidence type="ECO:0000313" key="3">
    <source>
        <dbReference type="Proteomes" id="UP000002051"/>
    </source>
</evidence>